<proteinExistence type="predicted"/>
<feature type="non-terminal residue" evidence="2">
    <location>
        <position position="1"/>
    </location>
</feature>
<accession>A0ABD0N1I3</accession>
<comment type="caution">
    <text evidence="2">The sequence shown here is derived from an EMBL/GenBank/DDBJ whole genome shotgun (WGS) entry which is preliminary data.</text>
</comment>
<evidence type="ECO:0000313" key="3">
    <source>
        <dbReference type="Proteomes" id="UP001529510"/>
    </source>
</evidence>
<organism evidence="2 3">
    <name type="scientific">Cirrhinus mrigala</name>
    <name type="common">Mrigala</name>
    <dbReference type="NCBI Taxonomy" id="683832"/>
    <lineage>
        <taxon>Eukaryota</taxon>
        <taxon>Metazoa</taxon>
        <taxon>Chordata</taxon>
        <taxon>Craniata</taxon>
        <taxon>Vertebrata</taxon>
        <taxon>Euteleostomi</taxon>
        <taxon>Actinopterygii</taxon>
        <taxon>Neopterygii</taxon>
        <taxon>Teleostei</taxon>
        <taxon>Ostariophysi</taxon>
        <taxon>Cypriniformes</taxon>
        <taxon>Cyprinidae</taxon>
        <taxon>Labeoninae</taxon>
        <taxon>Labeonini</taxon>
        <taxon>Cirrhinus</taxon>
    </lineage>
</organism>
<name>A0ABD0N1I3_CIRMR</name>
<protein>
    <submittedName>
        <fullName evidence="2">Uncharacterized protein</fullName>
    </submittedName>
</protein>
<evidence type="ECO:0000313" key="2">
    <source>
        <dbReference type="EMBL" id="KAL0155605.1"/>
    </source>
</evidence>
<keyword evidence="3" id="KW-1185">Reference proteome</keyword>
<dbReference type="AlphaFoldDB" id="A0ABD0N1I3"/>
<dbReference type="Proteomes" id="UP001529510">
    <property type="component" value="Unassembled WGS sequence"/>
</dbReference>
<reference evidence="2 3" key="1">
    <citation type="submission" date="2024-05" db="EMBL/GenBank/DDBJ databases">
        <title>Genome sequencing and assembly of Indian major carp, Cirrhinus mrigala (Hamilton, 1822).</title>
        <authorList>
            <person name="Mohindra V."/>
            <person name="Chowdhury L.M."/>
            <person name="Lal K."/>
            <person name="Jena J.K."/>
        </authorList>
    </citation>
    <scope>NUCLEOTIDE SEQUENCE [LARGE SCALE GENOMIC DNA]</scope>
    <source>
        <strain evidence="2">CM1030</strain>
        <tissue evidence="2">Blood</tissue>
    </source>
</reference>
<gene>
    <name evidence="2" type="ORF">M9458_049868</name>
</gene>
<sequence length="55" mass="6475">FRSMRIRSVVCFCRWRRSWRAPITRTAAEPDTSSPNDCAKPSETFRKITTTPDER</sequence>
<evidence type="ECO:0000256" key="1">
    <source>
        <dbReference type="SAM" id="MobiDB-lite"/>
    </source>
</evidence>
<dbReference type="EMBL" id="JAMKFB020000025">
    <property type="protein sequence ID" value="KAL0155605.1"/>
    <property type="molecule type" value="Genomic_DNA"/>
</dbReference>
<feature type="region of interest" description="Disordered" evidence="1">
    <location>
        <begin position="26"/>
        <end position="55"/>
    </location>
</feature>
<feature type="non-terminal residue" evidence="2">
    <location>
        <position position="55"/>
    </location>
</feature>